<dbReference type="EMBL" id="HACA01004781">
    <property type="protein sequence ID" value="CDW22142.1"/>
    <property type="molecule type" value="Transcribed_RNA"/>
</dbReference>
<sequence length="97" mass="11519">GFPHNGGTYVWNYDFESKSISCCFCGFSCPSRSLWQVIRHSKNLPSHPQLKSVQETQESRRRRRIKRFIIQFGRSKVICVVQHPFKCSRSYQFLQVY</sequence>
<feature type="non-terminal residue" evidence="1">
    <location>
        <position position="1"/>
    </location>
</feature>
<accession>A0A0K2T988</accession>
<evidence type="ECO:0000313" key="1">
    <source>
        <dbReference type="EMBL" id="CDW22142.1"/>
    </source>
</evidence>
<organism evidence="1">
    <name type="scientific">Lepeophtheirus salmonis</name>
    <name type="common">Salmon louse</name>
    <name type="synonym">Caligus salmonis</name>
    <dbReference type="NCBI Taxonomy" id="72036"/>
    <lineage>
        <taxon>Eukaryota</taxon>
        <taxon>Metazoa</taxon>
        <taxon>Ecdysozoa</taxon>
        <taxon>Arthropoda</taxon>
        <taxon>Crustacea</taxon>
        <taxon>Multicrustacea</taxon>
        <taxon>Hexanauplia</taxon>
        <taxon>Copepoda</taxon>
        <taxon>Siphonostomatoida</taxon>
        <taxon>Caligidae</taxon>
        <taxon>Lepeophtheirus</taxon>
    </lineage>
</organism>
<reference evidence="1" key="1">
    <citation type="submission" date="2014-05" db="EMBL/GenBank/DDBJ databases">
        <authorList>
            <person name="Chronopoulou M."/>
        </authorList>
    </citation>
    <scope>NUCLEOTIDE SEQUENCE</scope>
    <source>
        <tissue evidence="1">Whole organism</tissue>
    </source>
</reference>
<proteinExistence type="predicted"/>
<dbReference type="AlphaFoldDB" id="A0A0K2T988"/>
<protein>
    <submittedName>
        <fullName evidence="1">Uncharacterized protein</fullName>
    </submittedName>
</protein>
<name>A0A0K2T988_LEPSM</name>